<evidence type="ECO:0000313" key="3">
    <source>
        <dbReference type="Proteomes" id="UP000466632"/>
    </source>
</evidence>
<dbReference type="EMBL" id="AP022582">
    <property type="protein sequence ID" value="BBY01926.1"/>
    <property type="molecule type" value="Genomic_DNA"/>
</dbReference>
<reference evidence="2 3" key="1">
    <citation type="journal article" date="2019" name="Emerg. Microbes Infect.">
        <title>Comprehensive subspecies identification of 175 nontuberculous mycobacteria species based on 7547 genomic profiles.</title>
        <authorList>
            <person name="Matsumoto Y."/>
            <person name="Kinjo T."/>
            <person name="Motooka D."/>
            <person name="Nabeya D."/>
            <person name="Jung N."/>
            <person name="Uechi K."/>
            <person name="Horii T."/>
            <person name="Iida T."/>
            <person name="Fujita J."/>
            <person name="Nakamura S."/>
        </authorList>
    </citation>
    <scope>NUCLEOTIDE SEQUENCE [LARGE SCALE GENOMIC DNA]</scope>
    <source>
        <strain evidence="2 3">JCM 16018</strain>
    </source>
</reference>
<proteinExistence type="predicted"/>
<sequence length="101" mass="11074">MATGNRSREEVVTAKDAELAERTAAEARARAAHAPRTRGCQPLAAWRHRPSNTQNSPGCKTGPSNRACPMWTYTANRDAAVEDRKLAELKRKESEADLAVD</sequence>
<keyword evidence="3" id="KW-1185">Reference proteome</keyword>
<accession>A0A7I7NZ43</accession>
<dbReference type="Proteomes" id="UP000466632">
    <property type="component" value="Chromosome"/>
</dbReference>
<evidence type="ECO:0000313" key="2">
    <source>
        <dbReference type="EMBL" id="BBY01926.1"/>
    </source>
</evidence>
<dbReference type="AlphaFoldDB" id="A0A7I7NZ43"/>
<organism evidence="2 3">
    <name type="scientific">Mycobacterium seoulense</name>
    <dbReference type="NCBI Taxonomy" id="386911"/>
    <lineage>
        <taxon>Bacteria</taxon>
        <taxon>Bacillati</taxon>
        <taxon>Actinomycetota</taxon>
        <taxon>Actinomycetes</taxon>
        <taxon>Mycobacteriales</taxon>
        <taxon>Mycobacteriaceae</taxon>
        <taxon>Mycobacterium</taxon>
    </lineage>
</organism>
<feature type="compositionally biased region" description="Polar residues" evidence="1">
    <location>
        <begin position="51"/>
        <end position="64"/>
    </location>
</feature>
<evidence type="ECO:0000256" key="1">
    <source>
        <dbReference type="SAM" id="MobiDB-lite"/>
    </source>
</evidence>
<gene>
    <name evidence="2" type="ORF">MSEO_24250</name>
</gene>
<protein>
    <submittedName>
        <fullName evidence="2">Uncharacterized protein</fullName>
    </submittedName>
</protein>
<name>A0A7I7NZ43_9MYCO</name>
<feature type="region of interest" description="Disordered" evidence="1">
    <location>
        <begin position="23"/>
        <end position="66"/>
    </location>
</feature>
<dbReference type="KEGG" id="mseo:MSEO_24250"/>